<dbReference type="RefSeq" id="WP_006062658.1">
    <property type="nucleotide sequence ID" value="NZ_KB290826.1"/>
</dbReference>
<feature type="transmembrane region" description="Helical" evidence="2">
    <location>
        <begin position="6"/>
        <end position="24"/>
    </location>
</feature>
<keyword evidence="2" id="KW-0472">Membrane</keyword>
<feature type="region of interest" description="Disordered" evidence="1">
    <location>
        <begin position="812"/>
        <end position="846"/>
    </location>
</feature>
<keyword evidence="2" id="KW-0812">Transmembrane</keyword>
<feature type="transmembrane region" description="Helical" evidence="2">
    <location>
        <begin position="588"/>
        <end position="609"/>
    </location>
</feature>
<dbReference type="AlphaFoldDB" id="L1M958"/>
<feature type="transmembrane region" description="Helical" evidence="2">
    <location>
        <begin position="390"/>
        <end position="409"/>
    </location>
</feature>
<keyword evidence="2" id="KW-1133">Transmembrane helix</keyword>
<dbReference type="eggNOG" id="COG5617">
    <property type="taxonomic scope" value="Bacteria"/>
</dbReference>
<dbReference type="HOGENOM" id="CLU_017691_0_0_11"/>
<evidence type="ECO:0000256" key="1">
    <source>
        <dbReference type="SAM" id="MobiDB-lite"/>
    </source>
</evidence>
<dbReference type="InterPro" id="IPR046671">
    <property type="entry name" value="DUF6541"/>
</dbReference>
<reference evidence="3 4" key="1">
    <citation type="submission" date="2012-05" db="EMBL/GenBank/DDBJ databases">
        <authorList>
            <person name="Weinstock G."/>
            <person name="Sodergren E."/>
            <person name="Lobos E.A."/>
            <person name="Fulton L."/>
            <person name="Fulton R."/>
            <person name="Courtney L."/>
            <person name="Fronick C."/>
            <person name="O'Laughlin M."/>
            <person name="Godfrey J."/>
            <person name="Wilson R.M."/>
            <person name="Miner T."/>
            <person name="Farmer C."/>
            <person name="Delehaunty K."/>
            <person name="Cordes M."/>
            <person name="Minx P."/>
            <person name="Tomlinson C."/>
            <person name="Chen J."/>
            <person name="Wollam A."/>
            <person name="Pepin K.H."/>
            <person name="Bhonagiri V."/>
            <person name="Zhang X."/>
            <person name="Suruliraj S."/>
            <person name="Warren W."/>
            <person name="Mitreva M."/>
            <person name="Mardis E.R."/>
            <person name="Wilson R.K."/>
        </authorList>
    </citation>
    <scope>NUCLEOTIDE SEQUENCE [LARGE SCALE GENOMIC DNA]</scope>
    <source>
        <strain evidence="3 4">F0235</strain>
    </source>
</reference>
<dbReference type="EMBL" id="AMEM01000044">
    <property type="protein sequence ID" value="EKX87529.1"/>
    <property type="molecule type" value="Genomic_DNA"/>
</dbReference>
<evidence type="ECO:0000313" key="4">
    <source>
        <dbReference type="Proteomes" id="UP000010445"/>
    </source>
</evidence>
<feature type="transmembrane region" description="Helical" evidence="2">
    <location>
        <begin position="31"/>
        <end position="52"/>
    </location>
</feature>
<feature type="transmembrane region" description="Helical" evidence="2">
    <location>
        <begin position="64"/>
        <end position="82"/>
    </location>
</feature>
<gene>
    <name evidence="3" type="ORF">HMPREF9997_02855</name>
</gene>
<dbReference type="Pfam" id="PF20176">
    <property type="entry name" value="DUF6541"/>
    <property type="match status" value="2"/>
</dbReference>
<feature type="transmembrane region" description="Helical" evidence="2">
    <location>
        <begin position="513"/>
        <end position="532"/>
    </location>
</feature>
<feature type="transmembrane region" description="Helical" evidence="2">
    <location>
        <begin position="288"/>
        <end position="311"/>
    </location>
</feature>
<organism evidence="3 4">
    <name type="scientific">Corynebacterium durum F0235</name>
    <dbReference type="NCBI Taxonomy" id="1035195"/>
    <lineage>
        <taxon>Bacteria</taxon>
        <taxon>Bacillati</taxon>
        <taxon>Actinomycetota</taxon>
        <taxon>Actinomycetes</taxon>
        <taxon>Mycobacteriales</taxon>
        <taxon>Corynebacteriaceae</taxon>
        <taxon>Corynebacterium</taxon>
    </lineage>
</organism>
<dbReference type="PATRIC" id="fig|1035195.3.peg.2561"/>
<keyword evidence="4" id="KW-1185">Reference proteome</keyword>
<sequence length="846" mass="93277">MEIYQAAYVAIAVFTVPGFVVAWISGLKLPWAVGVSIPASFGIYGLAGWYYGTTSYAFDLNSVGVMWGFLTALALLWRLCFWRGRVIQARRRERKARFEEQWRLAQEGLDDDLQEGDLPDGPERVANAGFAKTEVMHAVDMDEVDDELVDESADFSDDPDAEELAEELKPPRFPRLHRWWNGQWRVGSVLDPVWILPAAGILTGCYMLIARGLKLLDSAKGGMENIFQGWDVHWHASVIQFIGDTGVASSTRMGELQNLETRDTMFYPAAWHDGVWVFKEIADISPIAAINISSIVLPGLLLPASVGLIAWRLVGKRGLTAQIAAGLAGLIVVPLPVLMWIGNYVGAWPYLAAIAMSGIVLGIFMSVPAVPSRAFATALAFGGMVQTHPSAATVVVMSLACWWLLWLLWAPARKPRGWKQHIGYRFSDVLILAATGAVGTLLLLPQILSGAGQTEEVKAFTAQEDISRTDSWWVSIKMLTRHAEDFGTNWPLLWTAAVGGVLLILWRRNLWGPAFYALSIWICANSLVPFGDGWADILGSVGALHYNTGHRLVMPAAMFCAAAAGVGLAAVGRLVLLGPIQRWKPLRIGSNLLSIIAGIVGACVLVSYIPSMMDKSSDWSILSPRDDRMVDKADRAGFDWLAKQPHAYDGAIMFNPAEGPGWMYAYNGLPGVFRHYSWPSAKAGTDTSLVYHFPNFVGQGNYNDPDYLNDIDLATRNLGVNYFFVSPPNFWAFQEPHPNMEFGLWNAPGLTPIYKNKQVIIFAVNAQFTDAELEQMRAPGNSPEPLPPLRTKGEAGATELMSEWNEPYFHRSWKLPHRNDPPTIPPKDGTGEDTQVTDPLVPVEIN</sequence>
<name>L1M958_9CORY</name>
<evidence type="ECO:0000313" key="3">
    <source>
        <dbReference type="EMBL" id="EKX87529.1"/>
    </source>
</evidence>
<feature type="transmembrane region" description="Helical" evidence="2">
    <location>
        <begin position="552"/>
        <end position="576"/>
    </location>
</feature>
<protein>
    <submittedName>
        <fullName evidence="3">Uncharacterized protein</fullName>
    </submittedName>
</protein>
<feature type="transmembrane region" description="Helical" evidence="2">
    <location>
        <begin position="323"/>
        <end position="341"/>
    </location>
</feature>
<evidence type="ECO:0000256" key="2">
    <source>
        <dbReference type="SAM" id="Phobius"/>
    </source>
</evidence>
<dbReference type="STRING" id="1035195.HMPREF9997_02855"/>
<dbReference type="OrthoDB" id="3251757at2"/>
<feature type="transmembrane region" description="Helical" evidence="2">
    <location>
        <begin position="348"/>
        <end position="370"/>
    </location>
</feature>
<feature type="transmembrane region" description="Helical" evidence="2">
    <location>
        <begin position="488"/>
        <end position="506"/>
    </location>
</feature>
<dbReference type="Proteomes" id="UP000010445">
    <property type="component" value="Unassembled WGS sequence"/>
</dbReference>
<feature type="transmembrane region" description="Helical" evidence="2">
    <location>
        <begin position="429"/>
        <end position="448"/>
    </location>
</feature>
<accession>L1M958</accession>
<comment type="caution">
    <text evidence="3">The sequence shown here is derived from an EMBL/GenBank/DDBJ whole genome shotgun (WGS) entry which is preliminary data.</text>
</comment>
<proteinExistence type="predicted"/>